<dbReference type="SUPFAM" id="SSF101898">
    <property type="entry name" value="NHL repeat"/>
    <property type="match status" value="1"/>
</dbReference>
<dbReference type="EMBL" id="AWWI01000126">
    <property type="protein sequence ID" value="PIL18286.1"/>
    <property type="molecule type" value="Genomic_DNA"/>
</dbReference>
<protein>
    <recommendedName>
        <fullName evidence="2">Phytase-like domain-containing protein</fullName>
    </recommendedName>
</protein>
<organism evidence="3 4">
    <name type="scientific">Puniceibacterium antarcticum</name>
    <dbReference type="NCBI Taxonomy" id="1206336"/>
    <lineage>
        <taxon>Bacteria</taxon>
        <taxon>Pseudomonadati</taxon>
        <taxon>Pseudomonadota</taxon>
        <taxon>Alphaproteobacteria</taxon>
        <taxon>Rhodobacterales</taxon>
        <taxon>Paracoccaceae</taxon>
        <taxon>Puniceibacterium</taxon>
    </lineage>
</organism>
<gene>
    <name evidence="3" type="ORF">P775_20250</name>
</gene>
<dbReference type="PIRSF" id="PIRSF031900">
    <property type="entry name" value="UCP031900"/>
    <property type="match status" value="1"/>
</dbReference>
<evidence type="ECO:0000259" key="2">
    <source>
        <dbReference type="Pfam" id="PF13449"/>
    </source>
</evidence>
<dbReference type="InterPro" id="IPR027372">
    <property type="entry name" value="Phytase-like_dom"/>
</dbReference>
<keyword evidence="4" id="KW-1185">Reference proteome</keyword>
<dbReference type="InterPro" id="IPR014567">
    <property type="entry name" value="UCP031900"/>
</dbReference>
<name>A0A2G8R9P7_9RHOB</name>
<evidence type="ECO:0000313" key="4">
    <source>
        <dbReference type="Proteomes" id="UP000231259"/>
    </source>
</evidence>
<dbReference type="Pfam" id="PF13449">
    <property type="entry name" value="Phytase-like"/>
    <property type="match status" value="1"/>
</dbReference>
<keyword evidence="1" id="KW-0732">Signal</keyword>
<evidence type="ECO:0000256" key="1">
    <source>
        <dbReference type="SAM" id="SignalP"/>
    </source>
</evidence>
<dbReference type="Proteomes" id="UP000231259">
    <property type="component" value="Unassembled WGS sequence"/>
</dbReference>
<feature type="signal peptide" evidence="1">
    <location>
        <begin position="1"/>
        <end position="23"/>
    </location>
</feature>
<reference evidence="3 4" key="1">
    <citation type="submission" date="2013-09" db="EMBL/GenBank/DDBJ databases">
        <title>Genome sequencing of Phaeobacter antarcticus sp. nov. SM1211.</title>
        <authorList>
            <person name="Zhang X.-Y."/>
            <person name="Liu C."/>
            <person name="Chen X.-L."/>
            <person name="Xie B.-B."/>
            <person name="Qin Q.-L."/>
            <person name="Rong J.-C."/>
            <person name="Zhang Y.-Z."/>
        </authorList>
    </citation>
    <scope>NUCLEOTIDE SEQUENCE [LARGE SCALE GENOMIC DNA]</scope>
    <source>
        <strain evidence="3 4">SM1211</strain>
    </source>
</reference>
<dbReference type="OrthoDB" id="9798693at2"/>
<feature type="chain" id="PRO_5013943373" description="Phytase-like domain-containing protein" evidence="1">
    <location>
        <begin position="24"/>
        <end position="294"/>
    </location>
</feature>
<proteinExistence type="predicted"/>
<dbReference type="RefSeq" id="WP_099912531.1">
    <property type="nucleotide sequence ID" value="NZ_AWWI01000126.1"/>
</dbReference>
<feature type="domain" description="Phytase-like" evidence="2">
    <location>
        <begin position="43"/>
        <end position="279"/>
    </location>
</feature>
<accession>A0A2G8R9P7</accession>
<dbReference type="AlphaFoldDB" id="A0A2G8R9P7"/>
<sequence>MLRRSRVALSVALTALLTLGVSAEPVQRAQFIDTFTWHLEDPAFGGFSALEISDDGQSFTAVSDRAHIVRGTFEREKGQIKRIALGPIQPLLGLNGEIPQREKGDSEGLAIGEDGRLYISFEGENRVWEYRGKQPEPLPRAKAFETMQQNGGLEALAIDGNGWLYTLPERSGQLNLDFPIFRFRNGAWDQPFSIPRTGPFLAVGADFGPDGRLYLLERRFTGLSFGSRVRRFDVTDTSISRGETLLETRNGQFDNLEGLSVWRDAEGRIRLTMISDDNFNFFQSTQLVEYAVTE</sequence>
<evidence type="ECO:0000313" key="3">
    <source>
        <dbReference type="EMBL" id="PIL18286.1"/>
    </source>
</evidence>
<comment type="caution">
    <text evidence="3">The sequence shown here is derived from an EMBL/GenBank/DDBJ whole genome shotgun (WGS) entry which is preliminary data.</text>
</comment>